<sequence length="312" mass="35112">MDEFQYEYLEMDDEEEIIGEIYQADQVSSDEKVQDDLDLIALVESNPRLYAKGKAGYKNALEKEMAWVSIGKALKHPLSGSDAKHRWDTLRNLYSRARREILLLKQQQGRSGSGVDNVSYENLLTPQSLAIHQFMGHLYVARKTVSNYNKHTSSAPDSLSSSKNILPLRNLSKSLLTKRSRLSSSDSDKSTSLQDLSVDSPICKENLVTNILNNNKSIDSFASDNYTFRVPALDIKRKKTDVEIESVIKETLQSISAACSALPTFLKASSKAGTEEENLMSFLSLGFKRVPAEQKIRCMIQMLEVLESFQQK</sequence>
<organism evidence="2 3">
    <name type="scientific">Cardiocondyla obscurior</name>
    <dbReference type="NCBI Taxonomy" id="286306"/>
    <lineage>
        <taxon>Eukaryota</taxon>
        <taxon>Metazoa</taxon>
        <taxon>Ecdysozoa</taxon>
        <taxon>Arthropoda</taxon>
        <taxon>Hexapoda</taxon>
        <taxon>Insecta</taxon>
        <taxon>Pterygota</taxon>
        <taxon>Neoptera</taxon>
        <taxon>Endopterygota</taxon>
        <taxon>Hymenoptera</taxon>
        <taxon>Apocrita</taxon>
        <taxon>Aculeata</taxon>
        <taxon>Formicoidea</taxon>
        <taxon>Formicidae</taxon>
        <taxon>Myrmicinae</taxon>
        <taxon>Cardiocondyla</taxon>
    </lineage>
</organism>
<evidence type="ECO:0000259" key="1">
    <source>
        <dbReference type="PROSITE" id="PS51029"/>
    </source>
</evidence>
<dbReference type="EMBL" id="JADYXP020000007">
    <property type="protein sequence ID" value="KAL0120500.1"/>
    <property type="molecule type" value="Genomic_DNA"/>
</dbReference>
<keyword evidence="3" id="KW-1185">Reference proteome</keyword>
<dbReference type="PROSITE" id="PS51029">
    <property type="entry name" value="MADF"/>
    <property type="match status" value="1"/>
</dbReference>
<comment type="caution">
    <text evidence="2">The sequence shown here is derived from an EMBL/GenBank/DDBJ whole genome shotgun (WGS) entry which is preliminary data.</text>
</comment>
<dbReference type="Proteomes" id="UP001430953">
    <property type="component" value="Unassembled WGS sequence"/>
</dbReference>
<dbReference type="GO" id="GO:0006357">
    <property type="term" value="P:regulation of transcription by RNA polymerase II"/>
    <property type="evidence" value="ECO:0007669"/>
    <property type="project" value="TreeGrafter"/>
</dbReference>
<feature type="domain" description="MADF" evidence="1">
    <location>
        <begin position="38"/>
        <end position="126"/>
    </location>
</feature>
<dbReference type="SMART" id="SM00595">
    <property type="entry name" value="MADF"/>
    <property type="match status" value="1"/>
</dbReference>
<dbReference type="PANTHER" id="PTHR12243">
    <property type="entry name" value="MADF DOMAIN TRANSCRIPTION FACTOR"/>
    <property type="match status" value="1"/>
</dbReference>
<dbReference type="PANTHER" id="PTHR12243:SF67">
    <property type="entry name" value="COREPRESSOR OF PANGOLIN, ISOFORM A-RELATED"/>
    <property type="match status" value="1"/>
</dbReference>
<accession>A0AAW2FZ40</accession>
<gene>
    <name evidence="2" type="ORF">PUN28_008322</name>
</gene>
<name>A0AAW2FZ40_9HYME</name>
<dbReference type="InterPro" id="IPR039353">
    <property type="entry name" value="TF_Adf1"/>
</dbReference>
<dbReference type="InterPro" id="IPR006578">
    <property type="entry name" value="MADF-dom"/>
</dbReference>
<evidence type="ECO:0000313" key="2">
    <source>
        <dbReference type="EMBL" id="KAL0120500.1"/>
    </source>
</evidence>
<proteinExistence type="predicted"/>
<reference evidence="2 3" key="1">
    <citation type="submission" date="2023-03" db="EMBL/GenBank/DDBJ databases">
        <title>High recombination rates correlate with genetic variation in Cardiocondyla obscurior ants.</title>
        <authorList>
            <person name="Errbii M."/>
        </authorList>
    </citation>
    <scope>NUCLEOTIDE SEQUENCE [LARGE SCALE GENOMIC DNA]</scope>
    <source>
        <strain evidence="2">Alpha-2009</strain>
        <tissue evidence="2">Whole body</tissue>
    </source>
</reference>
<dbReference type="GO" id="GO:0005634">
    <property type="term" value="C:nucleus"/>
    <property type="evidence" value="ECO:0007669"/>
    <property type="project" value="TreeGrafter"/>
</dbReference>
<dbReference type="Pfam" id="PF10545">
    <property type="entry name" value="MADF_DNA_bdg"/>
    <property type="match status" value="1"/>
</dbReference>
<dbReference type="GO" id="GO:0005667">
    <property type="term" value="C:transcription regulator complex"/>
    <property type="evidence" value="ECO:0007669"/>
    <property type="project" value="TreeGrafter"/>
</dbReference>
<dbReference type="AlphaFoldDB" id="A0AAW2FZ40"/>
<protein>
    <recommendedName>
        <fullName evidence="1">MADF domain-containing protein</fullName>
    </recommendedName>
</protein>
<evidence type="ECO:0000313" key="3">
    <source>
        <dbReference type="Proteomes" id="UP001430953"/>
    </source>
</evidence>